<evidence type="ECO:0000313" key="1">
    <source>
        <dbReference type="EMBL" id="CCA37694.1"/>
    </source>
</evidence>
<dbReference type="EMBL" id="FR839628">
    <property type="protein sequence ID" value="CCA37694.1"/>
    <property type="molecule type" value="Genomic_DNA"/>
</dbReference>
<sequence>MNFLTQLKDKAGMAEECIWTLKMVNHLCVLRFVKSLKSLTDIGIDHGPNNVNKARFLQFEKVEERIHKHTDEMELEVFKGPHIMGTDTAETEELYYKDGIPNLNDDLIASLTWFDQWVNES</sequence>
<dbReference type="AlphaFoldDB" id="F2QQL6"/>
<keyword evidence="2" id="KW-1185">Reference proteome</keyword>
<name>F2QQL6_KOMPC</name>
<dbReference type="HOGENOM" id="CLU_2038893_0_0_1"/>
<reference evidence="1 2" key="1">
    <citation type="journal article" date="2011" name="J. Biotechnol.">
        <title>High-quality genome sequence of Pichia pastoris CBS7435.</title>
        <authorList>
            <person name="Kuberl A."/>
            <person name="Schneider J."/>
            <person name="Thallinger G.G."/>
            <person name="Anderl I."/>
            <person name="Wibberg D."/>
            <person name="Hajek T."/>
            <person name="Jaenicke S."/>
            <person name="Brinkrolf K."/>
            <person name="Goesmann A."/>
            <person name="Szczepanowski R."/>
            <person name="Puhler A."/>
            <person name="Schwab H."/>
            <person name="Glieder A."/>
            <person name="Pichler H."/>
        </authorList>
    </citation>
    <scope>NUCLEOTIDE SEQUENCE [LARGE SCALE GENOMIC DNA]</scope>
    <source>
        <strain evidence="2">ATCC 76273 / CBS 7435 / CECT 11047 / NRRL Y-11430 / Wegner 21-1</strain>
    </source>
</reference>
<evidence type="ECO:0000313" key="2">
    <source>
        <dbReference type="Proteomes" id="UP000006853"/>
    </source>
</evidence>
<reference key="2">
    <citation type="submission" date="2011-04" db="EMBL/GenBank/DDBJ databases">
        <title>High-quality genome sequence of Pichia pastoris CBS 7435.</title>
        <authorList>
            <person name="Kueberl A."/>
            <person name="Schneider J."/>
            <person name="Thallinger G.G."/>
            <person name="Anderl I."/>
            <person name="Wibberg D."/>
            <person name="Hajek T."/>
            <person name="Jaenicke S."/>
            <person name="Brinkrolf K."/>
            <person name="Goesmann A."/>
            <person name="Szczepanowski R."/>
            <person name="Puehler A."/>
            <person name="Schwab H."/>
            <person name="Glieder A."/>
            <person name="Pichler H."/>
        </authorList>
    </citation>
    <scope>NUCLEOTIDE SEQUENCE</scope>
    <source>
        <strain>CBS 7435</strain>
    </source>
</reference>
<gene>
    <name evidence="1" type="ordered locus">PP7435_Chr1-1584</name>
</gene>
<proteinExistence type="predicted"/>
<dbReference type="Proteomes" id="UP000006853">
    <property type="component" value="Chromosome 1"/>
</dbReference>
<reference evidence="1 2" key="3">
    <citation type="journal article" date="2016" name="FEMS Yeast Res.">
        <title>Curation of the genome annotation of Pichia pastoris (Komagataella phaffii) CBS7435 from gene level to protein function.</title>
        <authorList>
            <person name="Valli M."/>
            <person name="Tatto N.E."/>
            <person name="Peymann A."/>
            <person name="Gruber C."/>
            <person name="Landes N."/>
            <person name="Ekker H."/>
            <person name="Thallinger G.G."/>
            <person name="Mattanovich D."/>
            <person name="Gasser B."/>
            <person name="Graf A.B."/>
        </authorList>
    </citation>
    <scope>GENOME REANNOTATION</scope>
    <source>
        <strain evidence="1 2">ATCC 76273 / CBS 7435 / CECT 11047 / NRRL Y-11430 / Wegner 21-1</strain>
    </source>
</reference>
<accession>F2QQL6</accession>
<protein>
    <submittedName>
        <fullName evidence="1">Uncharacterized protein</fullName>
    </submittedName>
</protein>
<organism evidence="1 2">
    <name type="scientific">Komagataella phaffii (strain ATCC 76273 / CBS 7435 / CECT 11047 / NRRL Y-11430 / Wegner 21-1)</name>
    <name type="common">Yeast</name>
    <name type="synonym">Pichia pastoris</name>
    <dbReference type="NCBI Taxonomy" id="981350"/>
    <lineage>
        <taxon>Eukaryota</taxon>
        <taxon>Fungi</taxon>
        <taxon>Dikarya</taxon>
        <taxon>Ascomycota</taxon>
        <taxon>Saccharomycotina</taxon>
        <taxon>Pichiomycetes</taxon>
        <taxon>Pichiales</taxon>
        <taxon>Pichiaceae</taxon>
        <taxon>Komagataella</taxon>
    </lineage>
</organism>